<evidence type="ECO:0000256" key="4">
    <source>
        <dbReference type="ARBA" id="ARBA00022692"/>
    </source>
</evidence>
<sequence>MPSPLAHDAARGALFTLLAQGARIVLQLVSVVVLARLLTPHDYGMLAIVLVLVGLGEIFRDFGLTSASIQAPELSSGQRDNLFWINTAIGAALAAAMLLVAAGLGAITGEPEIVGMAQWLSLLFLLNGLATQHRATLMRDMRLRPLAIADVSAAAIALALAVGAALLGAGYWALVVQQLATGLVALLGVVIAGRWAPRWYSRTHRIGTMVTFGWNLVAANLVQYAARQVDTVVVASRFGTTSLGLYNRAYQLVMTPLGQVRSPLQSVALPLLSRLQQDQPRFESYVVAAQLALGYAIGIPLAMLAGLAEPVVAIMLGDAWAPAAPLLRMFAIAGLLTTLSYVGYWVYVARGLGAQLVRYTLVTAGIKIVCVAVGSCFGLIGVAIGFAVHPAIAWPVSLAWLSRITPMPTRRLYGGAARIVAVATLAGAASWGAGLAGRGLGSWAEVGLGLAAGLAVASTALLLPIYRRDAASLASFVRLMVTRRRPAAGAAGRA</sequence>
<accession>A0ABN1YM31</accession>
<dbReference type="Proteomes" id="UP001501266">
    <property type="component" value="Unassembled WGS sequence"/>
</dbReference>
<feature type="transmembrane region" description="Helical" evidence="7">
    <location>
        <begin position="12"/>
        <end position="37"/>
    </location>
</feature>
<evidence type="ECO:0000256" key="5">
    <source>
        <dbReference type="ARBA" id="ARBA00022989"/>
    </source>
</evidence>
<keyword evidence="9" id="KW-1185">Reference proteome</keyword>
<evidence type="ECO:0000256" key="6">
    <source>
        <dbReference type="ARBA" id="ARBA00023136"/>
    </source>
</evidence>
<dbReference type="EMBL" id="BAAAKK010000001">
    <property type="protein sequence ID" value="GAA1417362.1"/>
    <property type="molecule type" value="Genomic_DNA"/>
</dbReference>
<keyword evidence="6 7" id="KW-0472">Membrane</keyword>
<evidence type="ECO:0000256" key="2">
    <source>
        <dbReference type="ARBA" id="ARBA00007430"/>
    </source>
</evidence>
<feature type="transmembrane region" description="Helical" evidence="7">
    <location>
        <begin position="284"/>
        <end position="306"/>
    </location>
</feature>
<dbReference type="PANTHER" id="PTHR30250">
    <property type="entry name" value="PST FAMILY PREDICTED COLANIC ACID TRANSPORTER"/>
    <property type="match status" value="1"/>
</dbReference>
<feature type="transmembrane region" description="Helical" evidence="7">
    <location>
        <begin position="386"/>
        <end position="404"/>
    </location>
</feature>
<organism evidence="8 9">
    <name type="scientific">Agrococcus citreus</name>
    <dbReference type="NCBI Taxonomy" id="84643"/>
    <lineage>
        <taxon>Bacteria</taxon>
        <taxon>Bacillati</taxon>
        <taxon>Actinomycetota</taxon>
        <taxon>Actinomycetes</taxon>
        <taxon>Micrococcales</taxon>
        <taxon>Microbacteriaceae</taxon>
        <taxon>Agrococcus</taxon>
    </lineage>
</organism>
<feature type="transmembrane region" description="Helical" evidence="7">
    <location>
        <begin position="43"/>
        <end position="62"/>
    </location>
</feature>
<evidence type="ECO:0000313" key="9">
    <source>
        <dbReference type="Proteomes" id="UP001501266"/>
    </source>
</evidence>
<name>A0ABN1YM31_9MICO</name>
<reference evidence="8 9" key="1">
    <citation type="journal article" date="2019" name="Int. J. Syst. Evol. Microbiol.">
        <title>The Global Catalogue of Microorganisms (GCM) 10K type strain sequencing project: providing services to taxonomists for standard genome sequencing and annotation.</title>
        <authorList>
            <consortium name="The Broad Institute Genomics Platform"/>
            <consortium name="The Broad Institute Genome Sequencing Center for Infectious Disease"/>
            <person name="Wu L."/>
            <person name="Ma J."/>
        </authorList>
    </citation>
    <scope>NUCLEOTIDE SEQUENCE [LARGE SCALE GENOMIC DNA]</scope>
    <source>
        <strain evidence="8 9">JCM 12398</strain>
    </source>
</reference>
<dbReference type="PANTHER" id="PTHR30250:SF10">
    <property type="entry name" value="LIPOPOLYSACCHARIDE BIOSYNTHESIS PROTEIN WZXC"/>
    <property type="match status" value="1"/>
</dbReference>
<dbReference type="CDD" id="cd13127">
    <property type="entry name" value="MATE_tuaB_like"/>
    <property type="match status" value="1"/>
</dbReference>
<comment type="caution">
    <text evidence="8">The sequence shown here is derived from an EMBL/GenBank/DDBJ whole genome shotgun (WGS) entry which is preliminary data.</text>
</comment>
<keyword evidence="4 7" id="KW-0812">Transmembrane</keyword>
<gene>
    <name evidence="8" type="ORF">GCM10009640_01360</name>
</gene>
<keyword evidence="5 7" id="KW-1133">Transmembrane helix</keyword>
<evidence type="ECO:0000256" key="1">
    <source>
        <dbReference type="ARBA" id="ARBA00004651"/>
    </source>
</evidence>
<dbReference type="Pfam" id="PF13440">
    <property type="entry name" value="Polysacc_synt_3"/>
    <property type="match status" value="1"/>
</dbReference>
<feature type="transmembrane region" description="Helical" evidence="7">
    <location>
        <begin position="446"/>
        <end position="466"/>
    </location>
</feature>
<dbReference type="InterPro" id="IPR050833">
    <property type="entry name" value="Poly_Biosynth_Transport"/>
</dbReference>
<keyword evidence="3" id="KW-1003">Cell membrane</keyword>
<comment type="subcellular location">
    <subcellularLocation>
        <location evidence="1">Cell membrane</location>
        <topology evidence="1">Multi-pass membrane protein</topology>
    </subcellularLocation>
</comment>
<evidence type="ECO:0000313" key="8">
    <source>
        <dbReference type="EMBL" id="GAA1417362.1"/>
    </source>
</evidence>
<feature type="transmembrane region" description="Helical" evidence="7">
    <location>
        <begin position="83"/>
        <end position="107"/>
    </location>
</feature>
<proteinExistence type="inferred from homology"/>
<feature type="transmembrane region" description="Helical" evidence="7">
    <location>
        <begin position="113"/>
        <end position="130"/>
    </location>
</feature>
<feature type="transmembrane region" description="Helical" evidence="7">
    <location>
        <begin position="151"/>
        <end position="173"/>
    </location>
</feature>
<feature type="transmembrane region" description="Helical" evidence="7">
    <location>
        <begin position="359"/>
        <end position="380"/>
    </location>
</feature>
<feature type="transmembrane region" description="Helical" evidence="7">
    <location>
        <begin position="416"/>
        <end position="434"/>
    </location>
</feature>
<comment type="similarity">
    <text evidence="2">Belongs to the polysaccharide synthase family.</text>
</comment>
<evidence type="ECO:0000256" key="7">
    <source>
        <dbReference type="SAM" id="Phobius"/>
    </source>
</evidence>
<evidence type="ECO:0000256" key="3">
    <source>
        <dbReference type="ARBA" id="ARBA00022475"/>
    </source>
</evidence>
<protein>
    <submittedName>
        <fullName evidence="8">Lipopolysaccharide biosynthesis protein</fullName>
    </submittedName>
</protein>
<feature type="transmembrane region" description="Helical" evidence="7">
    <location>
        <begin position="326"/>
        <end position="347"/>
    </location>
</feature>
<feature type="transmembrane region" description="Helical" evidence="7">
    <location>
        <begin position="179"/>
        <end position="196"/>
    </location>
</feature>
<dbReference type="RefSeq" id="WP_343916326.1">
    <property type="nucleotide sequence ID" value="NZ_BAAAKK010000001.1"/>
</dbReference>